<evidence type="ECO:0000259" key="2">
    <source>
        <dbReference type="PROSITE" id="PS50026"/>
    </source>
</evidence>
<dbReference type="Proteomes" id="UP001159427">
    <property type="component" value="Unassembled WGS sequence"/>
</dbReference>
<evidence type="ECO:0000256" key="1">
    <source>
        <dbReference type="PROSITE-ProRule" id="PRU00076"/>
    </source>
</evidence>
<sequence>MYFLFIPAAEECRIIMFKEPTLNTVIEGHLISRAEVLNEGSCRVKCYMEPNCVSINMGPSISGKTVCELNNATGENGFAAALNYKAAHTYLAIENPCSSSPCLNNGTCQAGFTRKGFRCSKGFIGSFCNRIGMAQSHEQIT</sequence>
<proteinExistence type="predicted"/>
<evidence type="ECO:0000313" key="4">
    <source>
        <dbReference type="Proteomes" id="UP001159427"/>
    </source>
</evidence>
<dbReference type="EMBL" id="CALNXI010004591">
    <property type="protein sequence ID" value="CAH3196127.1"/>
    <property type="molecule type" value="Genomic_DNA"/>
</dbReference>
<accession>A0ABN8SZ20</accession>
<keyword evidence="1" id="KW-0245">EGF-like domain</keyword>
<dbReference type="InterPro" id="IPR000742">
    <property type="entry name" value="EGF"/>
</dbReference>
<dbReference type="Gene3D" id="2.10.25.10">
    <property type="entry name" value="Laminin"/>
    <property type="match status" value="1"/>
</dbReference>
<organism evidence="3 4">
    <name type="scientific">Porites evermanni</name>
    <dbReference type="NCBI Taxonomy" id="104178"/>
    <lineage>
        <taxon>Eukaryota</taxon>
        <taxon>Metazoa</taxon>
        <taxon>Cnidaria</taxon>
        <taxon>Anthozoa</taxon>
        <taxon>Hexacorallia</taxon>
        <taxon>Scleractinia</taxon>
        <taxon>Fungiina</taxon>
        <taxon>Poritidae</taxon>
        <taxon>Porites</taxon>
    </lineage>
</organism>
<protein>
    <recommendedName>
        <fullName evidence="2">EGF-like domain-containing protein</fullName>
    </recommendedName>
</protein>
<evidence type="ECO:0000313" key="3">
    <source>
        <dbReference type="EMBL" id="CAH3196127.1"/>
    </source>
</evidence>
<comment type="caution">
    <text evidence="3">The sequence shown here is derived from an EMBL/GenBank/DDBJ whole genome shotgun (WGS) entry which is preliminary data.</text>
</comment>
<feature type="non-terminal residue" evidence="3">
    <location>
        <position position="141"/>
    </location>
</feature>
<reference evidence="3 4" key="1">
    <citation type="submission" date="2022-05" db="EMBL/GenBank/DDBJ databases">
        <authorList>
            <consortium name="Genoscope - CEA"/>
            <person name="William W."/>
        </authorList>
    </citation>
    <scope>NUCLEOTIDE SEQUENCE [LARGE SCALE GENOMIC DNA]</scope>
</reference>
<feature type="domain" description="EGF-like" evidence="2">
    <location>
        <begin position="93"/>
        <end position="129"/>
    </location>
</feature>
<dbReference type="PROSITE" id="PS50026">
    <property type="entry name" value="EGF_3"/>
    <property type="match status" value="1"/>
</dbReference>
<dbReference type="SUPFAM" id="SSF57196">
    <property type="entry name" value="EGF/Laminin"/>
    <property type="match status" value="1"/>
</dbReference>
<keyword evidence="4" id="KW-1185">Reference proteome</keyword>
<feature type="disulfide bond" evidence="1">
    <location>
        <begin position="119"/>
        <end position="128"/>
    </location>
</feature>
<keyword evidence="1" id="KW-1015">Disulfide bond</keyword>
<name>A0ABN8SZ20_9CNID</name>
<gene>
    <name evidence="3" type="ORF">PEVE_00031848</name>
</gene>
<comment type="caution">
    <text evidence="1">Lacks conserved residue(s) required for the propagation of feature annotation.</text>
</comment>